<evidence type="ECO:0000256" key="5">
    <source>
        <dbReference type="SAM" id="Phobius"/>
    </source>
</evidence>
<dbReference type="Gene3D" id="3.40.33.10">
    <property type="entry name" value="CAP"/>
    <property type="match status" value="1"/>
</dbReference>
<dbReference type="CDD" id="cd05379">
    <property type="entry name" value="CAP_bacterial"/>
    <property type="match status" value="1"/>
</dbReference>
<feature type="domain" description="SCP" evidence="6">
    <location>
        <begin position="202"/>
        <end position="307"/>
    </location>
</feature>
<keyword evidence="4 5" id="KW-0472">Membrane</keyword>
<feature type="transmembrane region" description="Helical" evidence="5">
    <location>
        <begin position="60"/>
        <end position="80"/>
    </location>
</feature>
<keyword evidence="3 5" id="KW-1133">Transmembrane helix</keyword>
<comment type="caution">
    <text evidence="7">The sequence shown here is derived from an EMBL/GenBank/DDBJ whole genome shotgun (WGS) entry which is preliminary data.</text>
</comment>
<dbReference type="Proteomes" id="UP000253209">
    <property type="component" value="Unassembled WGS sequence"/>
</dbReference>
<dbReference type="RefSeq" id="WP_114005990.1">
    <property type="nucleotide sequence ID" value="NZ_QGDC01000008.1"/>
</dbReference>
<dbReference type="Pfam" id="PF00188">
    <property type="entry name" value="CAP"/>
    <property type="match status" value="1"/>
</dbReference>
<evidence type="ECO:0000256" key="3">
    <source>
        <dbReference type="ARBA" id="ARBA00022989"/>
    </source>
</evidence>
<evidence type="ECO:0000256" key="4">
    <source>
        <dbReference type="ARBA" id="ARBA00023136"/>
    </source>
</evidence>
<dbReference type="SUPFAM" id="SSF55797">
    <property type="entry name" value="PR-1-like"/>
    <property type="match status" value="1"/>
</dbReference>
<evidence type="ECO:0000313" key="7">
    <source>
        <dbReference type="EMBL" id="RCH54065.1"/>
    </source>
</evidence>
<reference evidence="7 8" key="1">
    <citation type="submission" date="2018-05" db="EMBL/GenBank/DDBJ databases">
        <title>Mucilaginibacter hurinus sp. nov., isolated from briquette warehouse soil.</title>
        <authorList>
            <person name="Choi L."/>
        </authorList>
    </citation>
    <scope>NUCLEOTIDE SEQUENCE [LARGE SCALE GENOMIC DNA]</scope>
    <source>
        <strain evidence="7 8">ZR32</strain>
    </source>
</reference>
<dbReference type="AlphaFoldDB" id="A0A367GM01"/>
<dbReference type="InterPro" id="IPR003825">
    <property type="entry name" value="Colicin-V_CvpA"/>
</dbReference>
<feature type="transmembrane region" description="Helical" evidence="5">
    <location>
        <begin position="100"/>
        <end position="124"/>
    </location>
</feature>
<organism evidence="7 8">
    <name type="scientific">Mucilaginibacter hurinus</name>
    <dbReference type="NCBI Taxonomy" id="2201324"/>
    <lineage>
        <taxon>Bacteria</taxon>
        <taxon>Pseudomonadati</taxon>
        <taxon>Bacteroidota</taxon>
        <taxon>Sphingobacteriia</taxon>
        <taxon>Sphingobacteriales</taxon>
        <taxon>Sphingobacteriaceae</taxon>
        <taxon>Mucilaginibacter</taxon>
    </lineage>
</organism>
<proteinExistence type="predicted"/>
<dbReference type="InterPro" id="IPR014044">
    <property type="entry name" value="CAP_dom"/>
</dbReference>
<dbReference type="OrthoDB" id="982527at2"/>
<dbReference type="InterPro" id="IPR035940">
    <property type="entry name" value="CAP_sf"/>
</dbReference>
<accession>A0A367GM01</accession>
<evidence type="ECO:0000259" key="6">
    <source>
        <dbReference type="Pfam" id="PF00188"/>
    </source>
</evidence>
<keyword evidence="8" id="KW-1185">Reference proteome</keyword>
<dbReference type="GO" id="GO:0016020">
    <property type="term" value="C:membrane"/>
    <property type="evidence" value="ECO:0007669"/>
    <property type="project" value="UniProtKB-SubCell"/>
</dbReference>
<protein>
    <recommendedName>
        <fullName evidence="6">SCP domain-containing protein</fullName>
    </recommendedName>
</protein>
<evidence type="ECO:0000256" key="1">
    <source>
        <dbReference type="ARBA" id="ARBA00004141"/>
    </source>
</evidence>
<sequence>MINWVDVILILILLLCAVTSVRRGFILSTLDLLSWAGSLMASILLNKPLSNLLDKNFTAMGPWSAPVAFIIVLVAARITLDTLADRVLNKIPEKTHRTTVNRLLGIAPGIINGFLWIAIAASLFRILPIMSPVAESGRSSKVSNWVIGDTSWFQEKASPVFTALFNRIVPKTDAAVGKEKFITLPFKVNNPQRRTDLEASMLTMVNRERRKHGLTPLKADPAIAVAALKHSKDMFARGYFSHLTPEGKNPFERIRDEKVMFIAAGENLAIAPTLAKAHEGLMNSPGHRANILHAAFGRLGIGILDGGIYGLMITQNFRN</sequence>
<comment type="subcellular location">
    <subcellularLocation>
        <location evidence="1">Membrane</location>
        <topology evidence="1">Multi-pass membrane protein</topology>
    </subcellularLocation>
</comment>
<name>A0A367GM01_9SPHI</name>
<keyword evidence="2 5" id="KW-0812">Transmembrane</keyword>
<dbReference type="GO" id="GO:0009403">
    <property type="term" value="P:toxin biosynthetic process"/>
    <property type="evidence" value="ECO:0007669"/>
    <property type="project" value="InterPro"/>
</dbReference>
<evidence type="ECO:0000313" key="8">
    <source>
        <dbReference type="Proteomes" id="UP000253209"/>
    </source>
</evidence>
<dbReference type="PANTHER" id="PTHR31157:SF1">
    <property type="entry name" value="SCP DOMAIN-CONTAINING PROTEIN"/>
    <property type="match status" value="1"/>
</dbReference>
<evidence type="ECO:0000256" key="2">
    <source>
        <dbReference type="ARBA" id="ARBA00022692"/>
    </source>
</evidence>
<gene>
    <name evidence="7" type="ORF">DJ568_14365</name>
</gene>
<dbReference type="EMBL" id="QGDC01000008">
    <property type="protein sequence ID" value="RCH54065.1"/>
    <property type="molecule type" value="Genomic_DNA"/>
</dbReference>
<dbReference type="PANTHER" id="PTHR31157">
    <property type="entry name" value="SCP DOMAIN-CONTAINING PROTEIN"/>
    <property type="match status" value="1"/>
</dbReference>
<dbReference type="Pfam" id="PF02674">
    <property type="entry name" value="Colicin_V"/>
    <property type="match status" value="1"/>
</dbReference>